<comment type="subcellular location">
    <subcellularLocation>
        <location evidence="1 10">Cell outer membrane</location>
        <topology evidence="1 10">Multi-pass membrane protein</topology>
    </subcellularLocation>
</comment>
<evidence type="ECO:0000256" key="11">
    <source>
        <dbReference type="RuleBase" id="RU003357"/>
    </source>
</evidence>
<name>A0A1G6G818_BACOV</name>
<evidence type="ECO:0000313" key="16">
    <source>
        <dbReference type="Proteomes" id="UP000183670"/>
    </source>
</evidence>
<dbReference type="AlphaFoldDB" id="A0A1G6G818"/>
<evidence type="ECO:0000256" key="2">
    <source>
        <dbReference type="ARBA" id="ARBA00022448"/>
    </source>
</evidence>
<evidence type="ECO:0000256" key="9">
    <source>
        <dbReference type="ARBA" id="ARBA00023237"/>
    </source>
</evidence>
<evidence type="ECO:0000256" key="8">
    <source>
        <dbReference type="ARBA" id="ARBA00023170"/>
    </source>
</evidence>
<evidence type="ECO:0000259" key="14">
    <source>
        <dbReference type="Pfam" id="PF07715"/>
    </source>
</evidence>
<dbReference type="RefSeq" id="WP_074559037.1">
    <property type="nucleotide sequence ID" value="NZ_FMYE01000034.1"/>
</dbReference>
<gene>
    <name evidence="15" type="ORF">SAMN05192581_103435</name>
</gene>
<dbReference type="InterPro" id="IPR037066">
    <property type="entry name" value="Plug_dom_sf"/>
</dbReference>
<dbReference type="GO" id="GO:0015344">
    <property type="term" value="F:siderophore uptake transmembrane transporter activity"/>
    <property type="evidence" value="ECO:0007669"/>
    <property type="project" value="TreeGrafter"/>
</dbReference>
<dbReference type="SUPFAM" id="SSF56935">
    <property type="entry name" value="Porins"/>
    <property type="match status" value="1"/>
</dbReference>
<evidence type="ECO:0000256" key="6">
    <source>
        <dbReference type="ARBA" id="ARBA00023077"/>
    </source>
</evidence>
<dbReference type="Proteomes" id="UP000183670">
    <property type="component" value="Unassembled WGS sequence"/>
</dbReference>
<evidence type="ECO:0000256" key="3">
    <source>
        <dbReference type="ARBA" id="ARBA00022452"/>
    </source>
</evidence>
<keyword evidence="5 12" id="KW-0732">Signal</keyword>
<dbReference type="Gene3D" id="2.170.130.10">
    <property type="entry name" value="TonB-dependent receptor, plug domain"/>
    <property type="match status" value="1"/>
</dbReference>
<accession>A0A1G6G818</accession>
<feature type="chain" id="PRO_5010353658" evidence="12">
    <location>
        <begin position="22"/>
        <end position="629"/>
    </location>
</feature>
<dbReference type="GO" id="GO:0009279">
    <property type="term" value="C:cell outer membrane"/>
    <property type="evidence" value="ECO:0007669"/>
    <property type="project" value="UniProtKB-SubCell"/>
</dbReference>
<feature type="domain" description="TonB-dependent receptor-like beta-barrel" evidence="13">
    <location>
        <begin position="220"/>
        <end position="603"/>
    </location>
</feature>
<organism evidence="15 16">
    <name type="scientific">Bacteroides ovatus</name>
    <dbReference type="NCBI Taxonomy" id="28116"/>
    <lineage>
        <taxon>Bacteria</taxon>
        <taxon>Pseudomonadati</taxon>
        <taxon>Bacteroidota</taxon>
        <taxon>Bacteroidia</taxon>
        <taxon>Bacteroidales</taxon>
        <taxon>Bacteroidaceae</taxon>
        <taxon>Bacteroides</taxon>
    </lineage>
</organism>
<dbReference type="CDD" id="cd01347">
    <property type="entry name" value="ligand_gated_channel"/>
    <property type="match status" value="1"/>
</dbReference>
<reference evidence="15 16" key="1">
    <citation type="submission" date="2016-10" db="EMBL/GenBank/DDBJ databases">
        <authorList>
            <person name="de Groot N.N."/>
        </authorList>
    </citation>
    <scope>NUCLEOTIDE SEQUENCE [LARGE SCALE GENOMIC DNA]</scope>
    <source>
        <strain evidence="15 16">NLAE-zl-C500</strain>
    </source>
</reference>
<dbReference type="InterPro" id="IPR036942">
    <property type="entry name" value="Beta-barrel_TonB_sf"/>
</dbReference>
<keyword evidence="2 10" id="KW-0813">Transport</keyword>
<evidence type="ECO:0000256" key="7">
    <source>
        <dbReference type="ARBA" id="ARBA00023136"/>
    </source>
</evidence>
<comment type="similarity">
    <text evidence="10 11">Belongs to the TonB-dependent receptor family.</text>
</comment>
<dbReference type="Pfam" id="PF07715">
    <property type="entry name" value="Plug"/>
    <property type="match status" value="1"/>
</dbReference>
<proteinExistence type="inferred from homology"/>
<feature type="signal peptide" evidence="12">
    <location>
        <begin position="1"/>
        <end position="21"/>
    </location>
</feature>
<dbReference type="PANTHER" id="PTHR30069:SF29">
    <property type="entry name" value="HEMOGLOBIN AND HEMOGLOBIN-HAPTOGLOBIN-BINDING PROTEIN 1-RELATED"/>
    <property type="match status" value="1"/>
</dbReference>
<protein>
    <submittedName>
        <fullName evidence="15">Iron complex outermembrane recepter protein</fullName>
    </submittedName>
</protein>
<evidence type="ECO:0000256" key="4">
    <source>
        <dbReference type="ARBA" id="ARBA00022692"/>
    </source>
</evidence>
<keyword evidence="8" id="KW-0675">Receptor</keyword>
<keyword evidence="7 10" id="KW-0472">Membrane</keyword>
<keyword evidence="3 10" id="KW-1134">Transmembrane beta strand</keyword>
<dbReference type="InterPro" id="IPR012910">
    <property type="entry name" value="Plug_dom"/>
</dbReference>
<dbReference type="GO" id="GO:0044718">
    <property type="term" value="P:siderophore transmembrane transport"/>
    <property type="evidence" value="ECO:0007669"/>
    <property type="project" value="TreeGrafter"/>
</dbReference>
<dbReference type="InterPro" id="IPR039426">
    <property type="entry name" value="TonB-dep_rcpt-like"/>
</dbReference>
<dbReference type="PROSITE" id="PS52016">
    <property type="entry name" value="TONB_DEPENDENT_REC_3"/>
    <property type="match status" value="1"/>
</dbReference>
<dbReference type="Gene3D" id="2.40.170.20">
    <property type="entry name" value="TonB-dependent receptor, beta-barrel domain"/>
    <property type="match status" value="1"/>
</dbReference>
<keyword evidence="6 11" id="KW-0798">TonB box</keyword>
<dbReference type="PANTHER" id="PTHR30069">
    <property type="entry name" value="TONB-DEPENDENT OUTER MEMBRANE RECEPTOR"/>
    <property type="match status" value="1"/>
</dbReference>
<sequence>MKRNTACLFLFGSLLSISGMAQTKKDSIQAGRNYMIDEVVVTGTRNETDVRHLPMTISVVGRQQIEKRYEPSLLPLLTEQVPGLFTTSRGIMGYGVSTGAAGGMSLRGIGGSPTAGLLVLIDGHPQYMGLMGHPIADAYQSMMAEKVEVLRGPASVLYGSNAMGGVINIVTRRQQEEGVKTNMQVGYGSYNTLQTEFSNRVKKGRFSSVVTGSYNRTDGHRPDMGFEQYGGYAKLGYDISSFWKVWGDVNVTHFNASNPGTIQVPLIDNDSRITRGMTSFALENHYEKTSGGLSFFYNWGRHKINDGYQIGKEPQKSHFNSKDKMLGVSWYQSATFFTGNRLTVGFDYQHFGGESWNKVLATGEHTPGVDKQMDEFAGYVDFRQDISSWFSLDAGIRVDHHSHVGTEWIPQGGLAFHLPKNAELKAMVSKGYRNPTIREMYMFPPANPELKPEKLINYELSYSQRLLEGALSYGISLYYINGDNLIMSNGLFSPLNINSGEIENWGVETNIGYHINSHWNVNANYSWLHMENPVLAAPEHKLYAGADYTSGRWSISTGVQYVKGLYTSVVKGSEQQDHFVLWNLRGNYRVCRFANLFIKGENLLAQRYEINAGYPMPKATFMGGINLNF</sequence>
<feature type="domain" description="TonB-dependent receptor plug" evidence="14">
    <location>
        <begin position="50"/>
        <end position="166"/>
    </location>
</feature>
<dbReference type="Pfam" id="PF00593">
    <property type="entry name" value="TonB_dep_Rec_b-barrel"/>
    <property type="match status" value="1"/>
</dbReference>
<dbReference type="EMBL" id="FMYE01000034">
    <property type="protein sequence ID" value="SDB78132.1"/>
    <property type="molecule type" value="Genomic_DNA"/>
</dbReference>
<keyword evidence="4 10" id="KW-0812">Transmembrane</keyword>
<evidence type="ECO:0000256" key="1">
    <source>
        <dbReference type="ARBA" id="ARBA00004571"/>
    </source>
</evidence>
<evidence type="ECO:0000256" key="5">
    <source>
        <dbReference type="ARBA" id="ARBA00022729"/>
    </source>
</evidence>
<evidence type="ECO:0000256" key="12">
    <source>
        <dbReference type="SAM" id="SignalP"/>
    </source>
</evidence>
<evidence type="ECO:0000259" key="13">
    <source>
        <dbReference type="Pfam" id="PF00593"/>
    </source>
</evidence>
<dbReference type="InterPro" id="IPR000531">
    <property type="entry name" value="Beta-barrel_TonB"/>
</dbReference>
<evidence type="ECO:0000256" key="10">
    <source>
        <dbReference type="PROSITE-ProRule" id="PRU01360"/>
    </source>
</evidence>
<evidence type="ECO:0000313" key="15">
    <source>
        <dbReference type="EMBL" id="SDB78132.1"/>
    </source>
</evidence>
<keyword evidence="9 10" id="KW-0998">Cell outer membrane</keyword>